<accession>A0AAD9N759</accession>
<keyword evidence="1" id="KW-0472">Membrane</keyword>
<keyword evidence="1" id="KW-0812">Transmembrane</keyword>
<evidence type="ECO:0000256" key="1">
    <source>
        <dbReference type="SAM" id="Phobius"/>
    </source>
</evidence>
<name>A0AAD9N759_9ANNE</name>
<protein>
    <submittedName>
        <fullName evidence="2">Uncharacterized protein</fullName>
    </submittedName>
</protein>
<keyword evidence="3" id="KW-1185">Reference proteome</keyword>
<dbReference type="Proteomes" id="UP001208570">
    <property type="component" value="Unassembled WGS sequence"/>
</dbReference>
<dbReference type="EMBL" id="JAODUP010000190">
    <property type="protein sequence ID" value="KAK2157496.1"/>
    <property type="molecule type" value="Genomic_DNA"/>
</dbReference>
<sequence length="378" mass="43008">MYIFNIKRQQPFFITLIVASALLVYFYVAYIHSHVHGNVINSGGINGSRQTCTLARLKSYVHQHSNFPGEGQWIEASPVYFRPTFCHLSYPRIPKRQLARCLIGNNISYIVTLGDSNAARYFVSINKALAAMATNKRCRVTKIERPLNDGFLPDLEYFANGSKANRSWASAVGIHNRQCRGCSSIKSACSLDHGGKEYEVVVEQAAMTSTLDDSIRVIGDGEAPTAQEFWLKHYLKDSYPDLLLIFLPFSHDKHSYSLIQIKAAITYFHNLVRTYVPIGTRVVYFPAFSEFENARKSLLYINRTYGGLLAAEKLSKMNNILYEVIHDDISEPATNINGFVDLFSISLSRQRWSTDGIHMKDVWYDVVVSMFWHTICER</sequence>
<evidence type="ECO:0000313" key="2">
    <source>
        <dbReference type="EMBL" id="KAK2157496.1"/>
    </source>
</evidence>
<comment type="caution">
    <text evidence="2">The sequence shown here is derived from an EMBL/GenBank/DDBJ whole genome shotgun (WGS) entry which is preliminary data.</text>
</comment>
<feature type="transmembrane region" description="Helical" evidence="1">
    <location>
        <begin position="12"/>
        <end position="30"/>
    </location>
</feature>
<gene>
    <name evidence="2" type="ORF">LSH36_190g03009</name>
</gene>
<keyword evidence="1" id="KW-1133">Transmembrane helix</keyword>
<organism evidence="2 3">
    <name type="scientific">Paralvinella palmiformis</name>
    <dbReference type="NCBI Taxonomy" id="53620"/>
    <lineage>
        <taxon>Eukaryota</taxon>
        <taxon>Metazoa</taxon>
        <taxon>Spiralia</taxon>
        <taxon>Lophotrochozoa</taxon>
        <taxon>Annelida</taxon>
        <taxon>Polychaeta</taxon>
        <taxon>Sedentaria</taxon>
        <taxon>Canalipalpata</taxon>
        <taxon>Terebellida</taxon>
        <taxon>Terebelliformia</taxon>
        <taxon>Alvinellidae</taxon>
        <taxon>Paralvinella</taxon>
    </lineage>
</organism>
<reference evidence="2" key="1">
    <citation type="journal article" date="2023" name="Mol. Biol. Evol.">
        <title>Third-Generation Sequencing Reveals the Adaptive Role of the Epigenome in Three Deep-Sea Polychaetes.</title>
        <authorList>
            <person name="Perez M."/>
            <person name="Aroh O."/>
            <person name="Sun Y."/>
            <person name="Lan Y."/>
            <person name="Juniper S.K."/>
            <person name="Young C.R."/>
            <person name="Angers B."/>
            <person name="Qian P.Y."/>
        </authorList>
    </citation>
    <scope>NUCLEOTIDE SEQUENCE</scope>
    <source>
        <strain evidence="2">P08H-3</strain>
    </source>
</reference>
<evidence type="ECO:0000313" key="3">
    <source>
        <dbReference type="Proteomes" id="UP001208570"/>
    </source>
</evidence>
<dbReference type="AlphaFoldDB" id="A0AAD9N759"/>
<proteinExistence type="predicted"/>